<dbReference type="SUPFAM" id="SSF50985">
    <property type="entry name" value="RCC1/BLIP-II"/>
    <property type="match status" value="1"/>
</dbReference>
<comment type="caution">
    <text evidence="5">The sequence shown here is derived from an EMBL/GenBank/DDBJ whole genome shotgun (WGS) entry which is preliminary data.</text>
</comment>
<dbReference type="EMBL" id="JRES01000232">
    <property type="protein sequence ID" value="KNC33146.1"/>
    <property type="molecule type" value="Genomic_DNA"/>
</dbReference>
<reference evidence="5 6" key="1">
    <citation type="journal article" date="2015" name="Nat. Commun.">
        <title>Lucilia cuprina genome unlocks parasitic fly biology to underpin future interventions.</title>
        <authorList>
            <person name="Anstead C.A."/>
            <person name="Korhonen P.K."/>
            <person name="Young N.D."/>
            <person name="Hall R.S."/>
            <person name="Jex A.R."/>
            <person name="Murali S.C."/>
            <person name="Hughes D.S."/>
            <person name="Lee S.F."/>
            <person name="Perry T."/>
            <person name="Stroehlein A.J."/>
            <person name="Ansell B.R."/>
            <person name="Breugelmans B."/>
            <person name="Hofmann A."/>
            <person name="Qu J."/>
            <person name="Dugan S."/>
            <person name="Lee S.L."/>
            <person name="Chao H."/>
            <person name="Dinh H."/>
            <person name="Han Y."/>
            <person name="Doddapaneni H.V."/>
            <person name="Worley K.C."/>
            <person name="Muzny D.M."/>
            <person name="Ioannidis P."/>
            <person name="Waterhouse R.M."/>
            <person name="Zdobnov E.M."/>
            <person name="James P.J."/>
            <person name="Bagnall N.H."/>
            <person name="Kotze A.C."/>
            <person name="Gibbs R.A."/>
            <person name="Richards S."/>
            <person name="Batterham P."/>
            <person name="Gasser R.B."/>
        </authorList>
    </citation>
    <scope>NUCLEOTIDE SEQUENCE [LARGE SCALE GENOMIC DNA]</scope>
    <source>
        <strain evidence="5 6">LS</strain>
        <tissue evidence="5">Full body</tissue>
    </source>
</reference>
<dbReference type="InterPro" id="IPR051553">
    <property type="entry name" value="Ran_GTPase-activating"/>
</dbReference>
<keyword evidence="2" id="KW-0677">Repeat</keyword>
<evidence type="ECO:0000313" key="5">
    <source>
        <dbReference type="EMBL" id="KNC33146.1"/>
    </source>
</evidence>
<keyword evidence="6" id="KW-1185">Reference proteome</keyword>
<dbReference type="AlphaFoldDB" id="A0A0L0CLL5"/>
<feature type="domain" description="RCC1-like" evidence="4">
    <location>
        <begin position="3"/>
        <end position="372"/>
    </location>
</feature>
<name>A0A0L0CLL5_LUCCU</name>
<evidence type="ECO:0000259" key="4">
    <source>
        <dbReference type="Pfam" id="PF25390"/>
    </source>
</evidence>
<feature type="repeat" description="RCC1" evidence="3">
    <location>
        <begin position="1"/>
        <end position="55"/>
    </location>
</feature>
<feature type="repeat" description="RCC1" evidence="3">
    <location>
        <begin position="111"/>
        <end position="164"/>
    </location>
</feature>
<dbReference type="PROSITE" id="PS50012">
    <property type="entry name" value="RCC1_3"/>
    <property type="match status" value="5"/>
</dbReference>
<dbReference type="InterPro" id="IPR009091">
    <property type="entry name" value="RCC1/BLIP-II"/>
</dbReference>
<gene>
    <name evidence="5" type="ORF">FF38_03642</name>
</gene>
<proteinExistence type="predicted"/>
<dbReference type="InterPro" id="IPR000408">
    <property type="entry name" value="Reg_chr_condens"/>
</dbReference>
<evidence type="ECO:0000256" key="2">
    <source>
        <dbReference type="ARBA" id="ARBA00022737"/>
    </source>
</evidence>
<feature type="repeat" description="RCC1" evidence="3">
    <location>
        <begin position="274"/>
        <end position="326"/>
    </location>
</feature>
<dbReference type="PRINTS" id="PR00633">
    <property type="entry name" value="RCCNDNSATION"/>
</dbReference>
<dbReference type="GO" id="GO:0005085">
    <property type="term" value="F:guanyl-nucleotide exchange factor activity"/>
    <property type="evidence" value="ECO:0007669"/>
    <property type="project" value="TreeGrafter"/>
</dbReference>
<dbReference type="GO" id="GO:0005737">
    <property type="term" value="C:cytoplasm"/>
    <property type="evidence" value="ECO:0007669"/>
    <property type="project" value="TreeGrafter"/>
</dbReference>
<dbReference type="Proteomes" id="UP000037069">
    <property type="component" value="Unassembled WGS sequence"/>
</dbReference>
<accession>A0A0L0CLL5</accession>
<evidence type="ECO:0000256" key="1">
    <source>
        <dbReference type="ARBA" id="ARBA00022658"/>
    </source>
</evidence>
<dbReference type="Pfam" id="PF25390">
    <property type="entry name" value="WD40_RLD"/>
    <property type="match status" value="1"/>
</dbReference>
<evidence type="ECO:0000313" key="6">
    <source>
        <dbReference type="Proteomes" id="UP000037069"/>
    </source>
</evidence>
<feature type="repeat" description="RCC1" evidence="3">
    <location>
        <begin position="56"/>
        <end position="110"/>
    </location>
</feature>
<dbReference type="STRING" id="7375.A0A0L0CLL5"/>
<feature type="repeat" description="RCC1" evidence="3">
    <location>
        <begin position="327"/>
        <end position="376"/>
    </location>
</feature>
<dbReference type="OrthoDB" id="5981550at2759"/>
<dbReference type="Gene3D" id="2.130.10.30">
    <property type="entry name" value="Regulator of chromosome condensation 1/beta-lactamase-inhibitor protein II"/>
    <property type="match status" value="2"/>
</dbReference>
<evidence type="ECO:0000256" key="3">
    <source>
        <dbReference type="PROSITE-ProRule" id="PRU00235"/>
    </source>
</evidence>
<sequence>MSVYAWGANSHGQLGLGYESEMCTTPQLLRKCSFTPSSVRSIRGGGGHVLILDACGRVHACGWNNRGQLGLDSIRECLNEFKAIPGKFFQDDTVDLIACGWDISGCITTSRKLYVWGSNAFQQLGICQRGFTSIRKPFHMQLPRNDTPLRISFGMRHTAVLTDDSKIYIYGRLRISDMLPDEISIVKISQSSMVVKLIPRLSGELAIQNIVSGQNHLMMHLAAAEDQTENKAPAKRVLVLGDNKFGQANSFQFDEEIIAIAAGWTHNAVLLKDQRILLWGRNCYGQLGLGSYSESHPTPMELNFSKAILPVQLHLGSEHGLFMSKEGDIFTWGWNEHGNCGNDSTNNVCKPNLVDLPTSCKIAGCGAGFCIAICDSTN</sequence>
<dbReference type="PANTHER" id="PTHR45982:SF8">
    <property type="entry name" value="E3 UBIQUITIN-PROTEIN LIGASE HERC2-LIKE PROTEIN-RELATED"/>
    <property type="match status" value="1"/>
</dbReference>
<dbReference type="OMA" id="GWGNCRK"/>
<organism evidence="5 6">
    <name type="scientific">Lucilia cuprina</name>
    <name type="common">Green bottle fly</name>
    <name type="synonym">Australian sheep blowfly</name>
    <dbReference type="NCBI Taxonomy" id="7375"/>
    <lineage>
        <taxon>Eukaryota</taxon>
        <taxon>Metazoa</taxon>
        <taxon>Ecdysozoa</taxon>
        <taxon>Arthropoda</taxon>
        <taxon>Hexapoda</taxon>
        <taxon>Insecta</taxon>
        <taxon>Pterygota</taxon>
        <taxon>Neoptera</taxon>
        <taxon>Endopterygota</taxon>
        <taxon>Diptera</taxon>
        <taxon>Brachycera</taxon>
        <taxon>Muscomorpha</taxon>
        <taxon>Oestroidea</taxon>
        <taxon>Calliphoridae</taxon>
        <taxon>Luciliinae</taxon>
        <taxon>Lucilia</taxon>
    </lineage>
</organism>
<dbReference type="PANTHER" id="PTHR45982">
    <property type="entry name" value="REGULATOR OF CHROMOSOME CONDENSATION"/>
    <property type="match status" value="1"/>
</dbReference>
<keyword evidence="1" id="KW-0344">Guanine-nucleotide releasing factor</keyword>
<dbReference type="InterPro" id="IPR058923">
    <property type="entry name" value="RCC1-like_dom"/>
</dbReference>
<protein>
    <recommendedName>
        <fullName evidence="4">RCC1-like domain-containing protein</fullName>
    </recommendedName>
</protein>